<dbReference type="InterPro" id="IPR036259">
    <property type="entry name" value="MFS_trans_sf"/>
</dbReference>
<keyword evidence="8" id="KW-1185">Reference proteome</keyword>
<dbReference type="FunFam" id="1.20.1250.20:FF:000249">
    <property type="entry name" value="facilitated trehalose transporter Tret1"/>
    <property type="match status" value="1"/>
</dbReference>
<feature type="transmembrane region" description="Helical" evidence="5">
    <location>
        <begin position="389"/>
        <end position="407"/>
    </location>
</feature>
<dbReference type="PROSITE" id="PS50850">
    <property type="entry name" value="MFS"/>
    <property type="match status" value="1"/>
</dbReference>
<feature type="transmembrane region" description="Helical" evidence="5">
    <location>
        <begin position="120"/>
        <end position="142"/>
    </location>
</feature>
<dbReference type="Proteomes" id="UP001153712">
    <property type="component" value="Chromosome 2"/>
</dbReference>
<feature type="transmembrane region" description="Helical" evidence="5">
    <location>
        <begin position="419"/>
        <end position="439"/>
    </location>
</feature>
<gene>
    <name evidence="7" type="ORF">PHYEVI_LOCUS5609</name>
</gene>
<keyword evidence="3 5" id="KW-1133">Transmembrane helix</keyword>
<evidence type="ECO:0000313" key="7">
    <source>
        <dbReference type="EMBL" id="CAG9859235.1"/>
    </source>
</evidence>
<feature type="transmembrane region" description="Helical" evidence="5">
    <location>
        <begin position="182"/>
        <end position="207"/>
    </location>
</feature>
<dbReference type="InterPro" id="IPR050549">
    <property type="entry name" value="MFS_Trehalose_Transporter"/>
</dbReference>
<evidence type="ECO:0000256" key="1">
    <source>
        <dbReference type="ARBA" id="ARBA00004141"/>
    </source>
</evidence>
<feature type="transmembrane region" description="Helical" evidence="5">
    <location>
        <begin position="154"/>
        <end position="176"/>
    </location>
</feature>
<feature type="transmembrane region" description="Helical" evidence="5">
    <location>
        <begin position="311"/>
        <end position="332"/>
    </location>
</feature>
<dbReference type="Gene3D" id="1.20.1250.20">
    <property type="entry name" value="MFS general substrate transporter like domains"/>
    <property type="match status" value="1"/>
</dbReference>
<sequence>MAMEKIENNEKAQSSFRESLPQILAVSIKNVLLLIHGMSLGFTTILIPGVSGNDINEPILLGQEEISWIGSINLIFVPLGCVFSGTLTQIVGRKKAMQFVNIPFLTAWLLFYFSTASWHIFLAASLLGWSGGLLEAPVLTYVAEITQPHLRGILSSTSTMSVTLGMLSQFILGAALDWRTVTLVNCVLPLISFCLLMLIPETPVWLLTKNRHEEAKKSIAWLRGWTSVENILEEYQELYAQIKVREEVDNSFRGILKNKVKNIKLFGQKNFLWPCLLVSFAFFLGHFNGYSPFQVYAIKIFQALHAPLNEYYSTIIVGVVQLLGTSISVGLIHVFGKRILNFISLFGSGVCVLIVATYSYVYNITDFEDTSNSITNATLTGPLDSEPHTWIPVVFLTLFGFLSYVGIKILPWVLIGEIFAVEIRATASGVSAAIGYLFGFTANKTFLHMVSSFTLPVVFWVYGAVGVIGTVVLYFVLPETEGKSLYEISEHFAGRGKLKNSVRKGNKQQYGCSNSAFEHDEKDDKFESRL</sequence>
<feature type="transmembrane region" description="Helical" evidence="5">
    <location>
        <begin position="96"/>
        <end position="114"/>
    </location>
</feature>
<accession>A0A9N9XRJ4</accession>
<reference evidence="7" key="1">
    <citation type="submission" date="2022-01" db="EMBL/GenBank/DDBJ databases">
        <authorList>
            <person name="King R."/>
        </authorList>
    </citation>
    <scope>NUCLEOTIDE SEQUENCE</scope>
</reference>
<dbReference type="PANTHER" id="PTHR48021:SF39">
    <property type="entry name" value="MAJOR FACILITATOR SUPERFAMILY (MFS) PROFILE DOMAIN-CONTAINING PROTEIN"/>
    <property type="match status" value="1"/>
</dbReference>
<feature type="transmembrane region" description="Helical" evidence="5">
    <location>
        <begin position="66"/>
        <end position="84"/>
    </location>
</feature>
<dbReference type="EMBL" id="OU900095">
    <property type="protein sequence ID" value="CAG9859235.1"/>
    <property type="molecule type" value="Genomic_DNA"/>
</dbReference>
<evidence type="ECO:0000259" key="6">
    <source>
        <dbReference type="PROSITE" id="PS50850"/>
    </source>
</evidence>
<feature type="transmembrane region" description="Helical" evidence="5">
    <location>
        <begin position="459"/>
        <end position="477"/>
    </location>
</feature>
<feature type="transmembrane region" description="Helical" evidence="5">
    <location>
        <begin position="339"/>
        <end position="361"/>
    </location>
</feature>
<evidence type="ECO:0000256" key="3">
    <source>
        <dbReference type="ARBA" id="ARBA00022989"/>
    </source>
</evidence>
<dbReference type="SUPFAM" id="SSF103473">
    <property type="entry name" value="MFS general substrate transporter"/>
    <property type="match status" value="1"/>
</dbReference>
<evidence type="ECO:0000256" key="5">
    <source>
        <dbReference type="SAM" id="Phobius"/>
    </source>
</evidence>
<evidence type="ECO:0000256" key="4">
    <source>
        <dbReference type="ARBA" id="ARBA00023136"/>
    </source>
</evidence>
<keyword evidence="2 5" id="KW-0812">Transmembrane</keyword>
<dbReference type="GO" id="GO:0016020">
    <property type="term" value="C:membrane"/>
    <property type="evidence" value="ECO:0007669"/>
    <property type="project" value="UniProtKB-SubCell"/>
</dbReference>
<evidence type="ECO:0000256" key="2">
    <source>
        <dbReference type="ARBA" id="ARBA00022692"/>
    </source>
</evidence>
<dbReference type="PANTHER" id="PTHR48021">
    <property type="match status" value="1"/>
</dbReference>
<dbReference type="OrthoDB" id="6133115at2759"/>
<dbReference type="GO" id="GO:0022857">
    <property type="term" value="F:transmembrane transporter activity"/>
    <property type="evidence" value="ECO:0007669"/>
    <property type="project" value="InterPro"/>
</dbReference>
<name>A0A9N9XRJ4_PHYSR</name>
<proteinExistence type="predicted"/>
<dbReference type="AlphaFoldDB" id="A0A9N9XRJ4"/>
<dbReference type="Pfam" id="PF00083">
    <property type="entry name" value="Sugar_tr"/>
    <property type="match status" value="1"/>
</dbReference>
<feature type="transmembrane region" description="Helical" evidence="5">
    <location>
        <begin position="20"/>
        <end position="46"/>
    </location>
</feature>
<feature type="domain" description="Major facilitator superfamily (MFS) profile" evidence="6">
    <location>
        <begin position="29"/>
        <end position="481"/>
    </location>
</feature>
<dbReference type="InterPro" id="IPR005828">
    <property type="entry name" value="MFS_sugar_transport-like"/>
</dbReference>
<dbReference type="InterPro" id="IPR020846">
    <property type="entry name" value="MFS_dom"/>
</dbReference>
<organism evidence="7 8">
    <name type="scientific">Phyllotreta striolata</name>
    <name type="common">Striped flea beetle</name>
    <name type="synonym">Crioceris striolata</name>
    <dbReference type="NCBI Taxonomy" id="444603"/>
    <lineage>
        <taxon>Eukaryota</taxon>
        <taxon>Metazoa</taxon>
        <taxon>Ecdysozoa</taxon>
        <taxon>Arthropoda</taxon>
        <taxon>Hexapoda</taxon>
        <taxon>Insecta</taxon>
        <taxon>Pterygota</taxon>
        <taxon>Neoptera</taxon>
        <taxon>Endopterygota</taxon>
        <taxon>Coleoptera</taxon>
        <taxon>Polyphaga</taxon>
        <taxon>Cucujiformia</taxon>
        <taxon>Chrysomeloidea</taxon>
        <taxon>Chrysomelidae</taxon>
        <taxon>Galerucinae</taxon>
        <taxon>Alticini</taxon>
        <taxon>Phyllotreta</taxon>
    </lineage>
</organism>
<feature type="transmembrane region" description="Helical" evidence="5">
    <location>
        <begin position="271"/>
        <end position="291"/>
    </location>
</feature>
<protein>
    <recommendedName>
        <fullName evidence="6">Major facilitator superfamily (MFS) profile domain-containing protein</fullName>
    </recommendedName>
</protein>
<comment type="subcellular location">
    <subcellularLocation>
        <location evidence="1">Membrane</location>
        <topology evidence="1">Multi-pass membrane protein</topology>
    </subcellularLocation>
</comment>
<keyword evidence="4 5" id="KW-0472">Membrane</keyword>
<evidence type="ECO:0000313" key="8">
    <source>
        <dbReference type="Proteomes" id="UP001153712"/>
    </source>
</evidence>